<gene>
    <name evidence="1" type="ORF">OPT61_g2363</name>
</gene>
<reference evidence="1" key="1">
    <citation type="submission" date="2022-11" db="EMBL/GenBank/DDBJ databases">
        <title>Genome Sequence of Boeremia exigua.</title>
        <authorList>
            <person name="Buettner E."/>
        </authorList>
    </citation>
    <scope>NUCLEOTIDE SEQUENCE</scope>
    <source>
        <strain evidence="1">CU02</strain>
    </source>
</reference>
<accession>A0ACC2IM68</accession>
<name>A0ACC2IM68_9PLEO</name>
<dbReference type="Proteomes" id="UP001153331">
    <property type="component" value="Unassembled WGS sequence"/>
</dbReference>
<sequence length="329" mass="36976">MPFRDRDWEDFQRDCDFFPAYTDYLFGVDTRPQVADEPGLHPQILSPSPSRPQRLQGLPPPVQYPVTFDPARDSAQIRPYNTPTPRPRSLLRHESSSKPILPTPCPAPRVSPSTGPPTPLLQANDLISDPQYSSVPFNERVATNLRITQAWSILSSDADRVQKVKAMEYLQKVSHVAAAKRQKYHAREAARLDAEGQAGQGLVQDEARQAQADLYPQMKMEHAEKQASAAHEYAMHDLHDISYLPAHVQLHLPRLWSSTQIIALQAPPIDSEQTNAHQKALQYVTSFMQTVPPKGRPWVNAVMDGMIKLRRQGGDPLTVLQSMPGVEEY</sequence>
<comment type="caution">
    <text evidence="1">The sequence shown here is derived from an EMBL/GenBank/DDBJ whole genome shotgun (WGS) entry which is preliminary data.</text>
</comment>
<evidence type="ECO:0000313" key="1">
    <source>
        <dbReference type="EMBL" id="KAJ8116154.1"/>
    </source>
</evidence>
<proteinExistence type="predicted"/>
<dbReference type="EMBL" id="JAPHNI010000106">
    <property type="protein sequence ID" value="KAJ8116154.1"/>
    <property type="molecule type" value="Genomic_DNA"/>
</dbReference>
<protein>
    <submittedName>
        <fullName evidence="1">Uncharacterized protein</fullName>
    </submittedName>
</protein>
<evidence type="ECO:0000313" key="2">
    <source>
        <dbReference type="Proteomes" id="UP001153331"/>
    </source>
</evidence>
<keyword evidence="2" id="KW-1185">Reference proteome</keyword>
<organism evidence="1 2">
    <name type="scientific">Boeremia exigua</name>
    <dbReference type="NCBI Taxonomy" id="749465"/>
    <lineage>
        <taxon>Eukaryota</taxon>
        <taxon>Fungi</taxon>
        <taxon>Dikarya</taxon>
        <taxon>Ascomycota</taxon>
        <taxon>Pezizomycotina</taxon>
        <taxon>Dothideomycetes</taxon>
        <taxon>Pleosporomycetidae</taxon>
        <taxon>Pleosporales</taxon>
        <taxon>Pleosporineae</taxon>
        <taxon>Didymellaceae</taxon>
        <taxon>Boeremia</taxon>
    </lineage>
</organism>